<dbReference type="InterPro" id="IPR021744">
    <property type="entry name" value="CbiG_N"/>
</dbReference>
<dbReference type="Pfam" id="PF11760">
    <property type="entry name" value="CbiG_N"/>
    <property type="match status" value="1"/>
</dbReference>
<reference evidence="5 6" key="1">
    <citation type="journal article" date="2020" name="Front. Microbiol.">
        <title>Single-cell genomics of novel Actinobacteria with the Wood-Ljungdahl pathway discovered in a serpentinizing system.</title>
        <authorList>
            <person name="Merino N."/>
            <person name="Kawai M."/>
            <person name="Boyd E.S."/>
            <person name="Colman D.R."/>
            <person name="McGlynn S.E."/>
            <person name="Nealson K.H."/>
            <person name="Kurokawa K."/>
            <person name="Hongoh Y."/>
        </authorList>
    </citation>
    <scope>NUCLEOTIDE SEQUENCE [LARGE SCALE GENOMIC DNA]</scope>
    <source>
        <strain evidence="3 5">S03</strain>
        <strain evidence="4 6">S34</strain>
    </source>
</reference>
<proteinExistence type="predicted"/>
<dbReference type="EMBL" id="BLRZ01000114">
    <property type="protein sequence ID" value="GFP30868.1"/>
    <property type="molecule type" value="Genomic_DNA"/>
</dbReference>
<dbReference type="PANTHER" id="PTHR37477">
    <property type="entry name" value="COBALT-PRECORRIN-5A HYDROLASE"/>
    <property type="match status" value="1"/>
</dbReference>
<dbReference type="Pfam" id="PF01890">
    <property type="entry name" value="CbiG_C"/>
    <property type="match status" value="1"/>
</dbReference>
<evidence type="ECO:0000313" key="6">
    <source>
        <dbReference type="Proteomes" id="UP000588083"/>
    </source>
</evidence>
<dbReference type="SUPFAM" id="SSF159664">
    <property type="entry name" value="CobE/GbiG C-terminal domain-like"/>
    <property type="match status" value="1"/>
</dbReference>
<evidence type="ECO:0000313" key="4">
    <source>
        <dbReference type="EMBL" id="GFP30868.1"/>
    </source>
</evidence>
<dbReference type="RefSeq" id="WP_176236906.1">
    <property type="nucleotide sequence ID" value="NZ_BLRU01000063.1"/>
</dbReference>
<dbReference type="Proteomes" id="UP000574717">
    <property type="component" value="Unassembled WGS sequence"/>
</dbReference>
<accession>A0A6V8PF43</accession>
<dbReference type="EMBL" id="BLRU01000063">
    <property type="protein sequence ID" value="GFP19338.1"/>
    <property type="molecule type" value="Genomic_DNA"/>
</dbReference>
<dbReference type="GO" id="GO:0009236">
    <property type="term" value="P:cobalamin biosynthetic process"/>
    <property type="evidence" value="ECO:0007669"/>
    <property type="project" value="InterPro"/>
</dbReference>
<dbReference type="Proteomes" id="UP000588083">
    <property type="component" value="Unassembled WGS sequence"/>
</dbReference>
<keyword evidence="6" id="KW-1185">Reference proteome</keyword>
<name>A0A6V8PF43_9ACTN</name>
<evidence type="ECO:0000259" key="2">
    <source>
        <dbReference type="Pfam" id="PF11760"/>
    </source>
</evidence>
<protein>
    <submittedName>
        <fullName evidence="4">Cobalt-precorrin 5A hydrolase</fullName>
    </submittedName>
</protein>
<dbReference type="PANTHER" id="PTHR37477:SF1">
    <property type="entry name" value="COBALT-PRECORRIN-5A HYDROLASE"/>
    <property type="match status" value="1"/>
</dbReference>
<organism evidence="4 6">
    <name type="scientific">Candidatus Hakubella thermalkaliphila</name>
    <dbReference type="NCBI Taxonomy" id="2754717"/>
    <lineage>
        <taxon>Bacteria</taxon>
        <taxon>Bacillati</taxon>
        <taxon>Actinomycetota</taxon>
        <taxon>Actinomycetota incertae sedis</taxon>
        <taxon>Candidatus Hakubellales</taxon>
        <taxon>Candidatus Hakubellaceae</taxon>
        <taxon>Candidatus Hakubella</taxon>
    </lineage>
</organism>
<dbReference type="Gene3D" id="3.30.420.180">
    <property type="entry name" value="CobE/GbiG C-terminal domain"/>
    <property type="match status" value="1"/>
</dbReference>
<evidence type="ECO:0000313" key="5">
    <source>
        <dbReference type="Proteomes" id="UP000574717"/>
    </source>
</evidence>
<dbReference type="InterPro" id="IPR002750">
    <property type="entry name" value="CobE/GbiG_C"/>
</dbReference>
<sequence length="259" mass="27939">MKIAVVVITDQGEKVGRKIHQALGESKLFVPARLGKDKESDLLFEGRLRDLVKELFAEFEGIVFCMALGIVVRVIAPYLKDKYQDPAIVVVDEAARFAISTLSGHEGGANKLAYAVANSIGAQAIVTTASETNKKIIVGLGCRKGAKKEDIKRAITEGLKMRGLSLDEVMCIATVEIKKNETGLKEACVELGVPLTFVPCYKIANFGGKYQKSDFVKKKIGLNGVSEPCALLAGRRAKLILPKTVICGVTIAIAREDCT</sequence>
<dbReference type="SUPFAM" id="SSF159672">
    <property type="entry name" value="CbiG N-terminal domain-like"/>
    <property type="match status" value="1"/>
</dbReference>
<feature type="domain" description="Cobalamin synthesis G N-terminal" evidence="2">
    <location>
        <begin position="51"/>
        <end position="131"/>
    </location>
</feature>
<evidence type="ECO:0000313" key="3">
    <source>
        <dbReference type="EMBL" id="GFP19338.1"/>
    </source>
</evidence>
<evidence type="ECO:0000259" key="1">
    <source>
        <dbReference type="Pfam" id="PF01890"/>
    </source>
</evidence>
<dbReference type="InterPro" id="IPR038029">
    <property type="entry name" value="GbiG_N_sf"/>
</dbReference>
<dbReference type="GO" id="GO:0016787">
    <property type="term" value="F:hydrolase activity"/>
    <property type="evidence" value="ECO:0007669"/>
    <property type="project" value="UniProtKB-KW"/>
</dbReference>
<keyword evidence="4" id="KW-0378">Hydrolase</keyword>
<feature type="domain" description="CobE/GbiG C-terminal" evidence="1">
    <location>
        <begin position="136"/>
        <end position="254"/>
    </location>
</feature>
<gene>
    <name evidence="3" type="ORF">HKBW3S03_00843</name>
    <name evidence="4" type="ORF">HKBW3S34_01787</name>
</gene>
<dbReference type="Gene3D" id="3.40.50.11220">
    <property type="match status" value="1"/>
</dbReference>
<dbReference type="AlphaFoldDB" id="A0A6V8PF43"/>
<comment type="caution">
    <text evidence="4">The sequence shown here is derived from an EMBL/GenBank/DDBJ whole genome shotgun (WGS) entry which is preliminary data.</text>
</comment>
<dbReference type="InterPro" id="IPR036518">
    <property type="entry name" value="CobE/GbiG_C_sf"/>
</dbReference>
<dbReference type="InterPro" id="IPR052553">
    <property type="entry name" value="CbiG_hydrolase"/>
</dbReference>